<comment type="caution">
    <text evidence="9">The sequence shown here is derived from an EMBL/GenBank/DDBJ whole genome shotgun (WGS) entry which is preliminary data.</text>
</comment>
<evidence type="ECO:0000256" key="7">
    <source>
        <dbReference type="HAMAP-Rule" id="MF_00412"/>
    </source>
</evidence>
<dbReference type="GO" id="GO:0005737">
    <property type="term" value="C:cytoplasm"/>
    <property type="evidence" value="ECO:0007669"/>
    <property type="project" value="UniProtKB-SubCell"/>
</dbReference>
<organism evidence="9 10">
    <name type="scientific">PS1 clade bacterium</name>
    <dbReference type="NCBI Taxonomy" id="2175152"/>
    <lineage>
        <taxon>Bacteria</taxon>
        <taxon>Pseudomonadati</taxon>
        <taxon>Pseudomonadota</taxon>
        <taxon>Alphaproteobacteria</taxon>
        <taxon>PS1 clade</taxon>
    </lineage>
</organism>
<comment type="pathway">
    <text evidence="1 7">Amino-acid biosynthesis; L-proline biosynthesis; L-glutamate 5-semialdehyde from L-glutamate: step 2/2.</text>
</comment>
<protein>
    <recommendedName>
        <fullName evidence="7">Gamma-glutamyl phosphate reductase</fullName>
        <shortName evidence="7">GPR</shortName>
        <ecNumber evidence="7">1.2.1.41</ecNumber>
    </recommendedName>
    <alternativeName>
        <fullName evidence="7">Glutamate-5-semialdehyde dehydrogenase</fullName>
    </alternativeName>
    <alternativeName>
        <fullName evidence="7">Glutamyl-gamma-semialdehyde dehydrogenase</fullName>
        <shortName evidence="7">GSA dehydrogenase</shortName>
    </alternativeName>
</protein>
<evidence type="ECO:0000259" key="8">
    <source>
        <dbReference type="Pfam" id="PF00171"/>
    </source>
</evidence>
<evidence type="ECO:0000256" key="3">
    <source>
        <dbReference type="ARBA" id="ARBA00022650"/>
    </source>
</evidence>
<gene>
    <name evidence="7" type="primary">proA</name>
    <name evidence="9" type="ORF">DBW64_00510</name>
</gene>
<reference evidence="9 10" key="1">
    <citation type="journal article" date="2018" name="Microbiome">
        <title>Fine metagenomic profile of the Mediterranean stratified and mixed water columns revealed by assembly and recruitment.</title>
        <authorList>
            <person name="Haro-Moreno J.M."/>
            <person name="Lopez-Perez M."/>
            <person name="De La Torre J.R."/>
            <person name="Picazo A."/>
            <person name="Camacho A."/>
            <person name="Rodriguez-Valera F."/>
        </authorList>
    </citation>
    <scope>NUCLEOTIDE SEQUENCE [LARGE SCALE GENOMIC DNA]</scope>
    <source>
        <strain evidence="9">MED-G50</strain>
    </source>
</reference>
<dbReference type="SUPFAM" id="SSF53720">
    <property type="entry name" value="ALDH-like"/>
    <property type="match status" value="1"/>
</dbReference>
<dbReference type="InterPro" id="IPR015590">
    <property type="entry name" value="Aldehyde_DH_dom"/>
</dbReference>
<dbReference type="Gene3D" id="3.40.605.10">
    <property type="entry name" value="Aldehyde Dehydrogenase, Chain A, domain 1"/>
    <property type="match status" value="1"/>
</dbReference>
<dbReference type="FunFam" id="3.40.309.10:FF:000006">
    <property type="entry name" value="Gamma-glutamyl phosphate reductase"/>
    <property type="match status" value="1"/>
</dbReference>
<evidence type="ECO:0000313" key="9">
    <source>
        <dbReference type="EMBL" id="RCL85703.1"/>
    </source>
</evidence>
<keyword evidence="7" id="KW-0963">Cytoplasm</keyword>
<accession>A0A368EPR0</accession>
<evidence type="ECO:0000256" key="5">
    <source>
        <dbReference type="ARBA" id="ARBA00023002"/>
    </source>
</evidence>
<comment type="function">
    <text evidence="7">Catalyzes the NADPH-dependent reduction of L-glutamate 5-phosphate into L-glutamate 5-semialdehyde and phosphate. The product spontaneously undergoes cyclization to form 1-pyrroline-5-carboxylate.</text>
</comment>
<dbReference type="PIRSF" id="PIRSF000151">
    <property type="entry name" value="GPR"/>
    <property type="match status" value="1"/>
</dbReference>
<dbReference type="CDD" id="cd07079">
    <property type="entry name" value="ALDH_F18-19_ProA-GPR"/>
    <property type="match status" value="1"/>
</dbReference>
<keyword evidence="3 7" id="KW-0641">Proline biosynthesis</keyword>
<evidence type="ECO:0000256" key="6">
    <source>
        <dbReference type="ARBA" id="ARBA00049024"/>
    </source>
</evidence>
<dbReference type="AlphaFoldDB" id="A0A368EPR0"/>
<dbReference type="InterPro" id="IPR012134">
    <property type="entry name" value="Glu-5-SA_DH"/>
</dbReference>
<keyword evidence="2 7" id="KW-0028">Amino-acid biosynthesis</keyword>
<dbReference type="GO" id="GO:0055129">
    <property type="term" value="P:L-proline biosynthetic process"/>
    <property type="evidence" value="ECO:0007669"/>
    <property type="project" value="UniProtKB-UniRule"/>
</dbReference>
<dbReference type="NCBIfam" id="TIGR00407">
    <property type="entry name" value="proA"/>
    <property type="match status" value="1"/>
</dbReference>
<feature type="domain" description="Aldehyde dehydrogenase" evidence="8">
    <location>
        <begin position="8"/>
        <end position="287"/>
    </location>
</feature>
<dbReference type="GO" id="GO:0050661">
    <property type="term" value="F:NADP binding"/>
    <property type="evidence" value="ECO:0007669"/>
    <property type="project" value="InterPro"/>
</dbReference>
<keyword evidence="4 7" id="KW-0521">NADP</keyword>
<dbReference type="InterPro" id="IPR000965">
    <property type="entry name" value="GPR_dom"/>
</dbReference>
<dbReference type="NCBIfam" id="NF001221">
    <property type="entry name" value="PRK00197.1"/>
    <property type="match status" value="1"/>
</dbReference>
<proteinExistence type="inferred from homology"/>
<dbReference type="InterPro" id="IPR016162">
    <property type="entry name" value="Ald_DH_N"/>
</dbReference>
<dbReference type="EC" id="1.2.1.41" evidence="7"/>
<evidence type="ECO:0000256" key="2">
    <source>
        <dbReference type="ARBA" id="ARBA00022605"/>
    </source>
</evidence>
<comment type="similarity">
    <text evidence="7">Belongs to the gamma-glutamyl phosphate reductase family.</text>
</comment>
<dbReference type="InterPro" id="IPR016161">
    <property type="entry name" value="Ald_DH/histidinol_DH"/>
</dbReference>
<keyword evidence="5 7" id="KW-0560">Oxidoreductase</keyword>
<dbReference type="PANTHER" id="PTHR11063">
    <property type="entry name" value="GLUTAMATE SEMIALDEHYDE DEHYDROGENASE"/>
    <property type="match status" value="1"/>
</dbReference>
<comment type="subcellular location">
    <subcellularLocation>
        <location evidence="7">Cytoplasm</location>
    </subcellularLocation>
</comment>
<name>A0A368EPR0_9PROT</name>
<dbReference type="GO" id="GO:0004350">
    <property type="term" value="F:glutamate-5-semialdehyde dehydrogenase activity"/>
    <property type="evidence" value="ECO:0007669"/>
    <property type="project" value="UniProtKB-UniRule"/>
</dbReference>
<dbReference type="PANTHER" id="PTHR11063:SF8">
    <property type="entry name" value="DELTA-1-PYRROLINE-5-CARBOXYLATE SYNTHASE"/>
    <property type="match status" value="1"/>
</dbReference>
<dbReference type="Pfam" id="PF00171">
    <property type="entry name" value="Aldedh"/>
    <property type="match status" value="1"/>
</dbReference>
<dbReference type="Gene3D" id="3.40.309.10">
    <property type="entry name" value="Aldehyde Dehydrogenase, Chain A, domain 2"/>
    <property type="match status" value="1"/>
</dbReference>
<dbReference type="InterPro" id="IPR016163">
    <property type="entry name" value="Ald_DH_C"/>
</dbReference>
<evidence type="ECO:0000256" key="1">
    <source>
        <dbReference type="ARBA" id="ARBA00004985"/>
    </source>
</evidence>
<evidence type="ECO:0000256" key="4">
    <source>
        <dbReference type="ARBA" id="ARBA00022857"/>
    </source>
</evidence>
<sequence>MTLNTSLEETMNAMGAQAAIAARELGRATTEQKNKALIAAAQNLRGQTEELLTANRLDMDIAKEAGLNNARLDRIALDAGRVEGIAKALEDVAALPDPVGDVMARWDRPNGLDISRIRVPLGVIGVIYESRPNVTADAAALCLKSGNAVILRGSSEIQNSAKAVAACFDAALEGVGLPKTCVQLVPTPDREAVGMMLAGLEGTIDVIVPRGGKSLVERVQNDARVPVFSHLDGICHTYIHASADLEMAKDITLNAKLRRTGICGATETLLVDRQCADTHLKPLVEALLDEGCEVRGDENVASVDKRVVMATAQDWDTEYLDSIISVKLIEGVEDAISHIAAHGSGHTEAIISEDASAAEAYLNGVDSAIVMHNASTQFADGGEFGMGAEIGIATGRFHARGPVGLEQLTTFKYQVRGSGQTRPR</sequence>
<evidence type="ECO:0000313" key="10">
    <source>
        <dbReference type="Proteomes" id="UP000252289"/>
    </source>
</evidence>
<dbReference type="UniPathway" id="UPA00098">
    <property type="reaction ID" value="UER00360"/>
</dbReference>
<dbReference type="HAMAP" id="MF_00412">
    <property type="entry name" value="ProA"/>
    <property type="match status" value="1"/>
</dbReference>
<comment type="catalytic activity">
    <reaction evidence="6 7">
        <text>L-glutamate 5-semialdehyde + phosphate + NADP(+) = L-glutamyl 5-phosphate + NADPH + H(+)</text>
        <dbReference type="Rhea" id="RHEA:19541"/>
        <dbReference type="ChEBI" id="CHEBI:15378"/>
        <dbReference type="ChEBI" id="CHEBI:43474"/>
        <dbReference type="ChEBI" id="CHEBI:57783"/>
        <dbReference type="ChEBI" id="CHEBI:58066"/>
        <dbReference type="ChEBI" id="CHEBI:58274"/>
        <dbReference type="ChEBI" id="CHEBI:58349"/>
        <dbReference type="EC" id="1.2.1.41"/>
    </reaction>
</comment>
<dbReference type="Proteomes" id="UP000252289">
    <property type="component" value="Unassembled WGS sequence"/>
</dbReference>
<dbReference type="EMBL" id="QOQK01000001">
    <property type="protein sequence ID" value="RCL85703.1"/>
    <property type="molecule type" value="Genomic_DNA"/>
</dbReference>